<dbReference type="NCBIfam" id="TIGR00715">
    <property type="entry name" value="precor6x_red"/>
    <property type="match status" value="1"/>
</dbReference>
<comment type="pathway">
    <text evidence="1">Cofactor biosynthesis; adenosylcobalamin biosynthesis.</text>
</comment>
<dbReference type="UniPathway" id="UPA00148"/>
<gene>
    <name evidence="4" type="ORF">MXMO3_03148</name>
</gene>
<organism evidence="4 5">
    <name type="scientific">Maritalea myrionectae</name>
    <dbReference type="NCBI Taxonomy" id="454601"/>
    <lineage>
        <taxon>Bacteria</taxon>
        <taxon>Pseudomonadati</taxon>
        <taxon>Pseudomonadota</taxon>
        <taxon>Alphaproteobacteria</taxon>
        <taxon>Hyphomicrobiales</taxon>
        <taxon>Devosiaceae</taxon>
        <taxon>Maritalea</taxon>
    </lineage>
</organism>
<accession>A0A2R4MIA9</accession>
<evidence type="ECO:0000256" key="1">
    <source>
        <dbReference type="ARBA" id="ARBA00004953"/>
    </source>
</evidence>
<keyword evidence="3" id="KW-0560">Oxidoreductase</keyword>
<dbReference type="GO" id="GO:0016994">
    <property type="term" value="F:precorrin-6A reductase activity"/>
    <property type="evidence" value="ECO:0007669"/>
    <property type="project" value="InterPro"/>
</dbReference>
<protein>
    <submittedName>
        <fullName evidence="4">Precorrin-6A reductase</fullName>
    </submittedName>
</protein>
<dbReference type="STRING" id="1122213.GCA_000423365_00841"/>
<proteinExistence type="predicted"/>
<evidence type="ECO:0000256" key="3">
    <source>
        <dbReference type="ARBA" id="ARBA00023002"/>
    </source>
</evidence>
<dbReference type="RefSeq" id="WP_117396469.1">
    <property type="nucleotide sequence ID" value="NZ_CP021330.1"/>
</dbReference>
<dbReference type="PANTHER" id="PTHR36925">
    <property type="entry name" value="COBALT-PRECORRIN-6A REDUCTASE"/>
    <property type="match status" value="1"/>
</dbReference>
<dbReference type="AlphaFoldDB" id="A0A2R4MIA9"/>
<evidence type="ECO:0000313" key="5">
    <source>
        <dbReference type="Proteomes" id="UP000258927"/>
    </source>
</evidence>
<dbReference type="Proteomes" id="UP000258927">
    <property type="component" value="Chromosome"/>
</dbReference>
<dbReference type="PROSITE" id="PS51014">
    <property type="entry name" value="COBK_CBIJ"/>
    <property type="match status" value="1"/>
</dbReference>
<dbReference type="NCBIfam" id="NF005968">
    <property type="entry name" value="PRK08057.1-2"/>
    <property type="match status" value="1"/>
</dbReference>
<evidence type="ECO:0000256" key="2">
    <source>
        <dbReference type="ARBA" id="ARBA00022573"/>
    </source>
</evidence>
<dbReference type="EMBL" id="CP021330">
    <property type="protein sequence ID" value="AVX05654.1"/>
    <property type="molecule type" value="Genomic_DNA"/>
</dbReference>
<reference evidence="4 5" key="1">
    <citation type="submission" date="2017-05" db="EMBL/GenBank/DDBJ databases">
        <title>Genome Analysis of Maritalea myrionectae HL2708#5.</title>
        <authorList>
            <consortium name="Cotde Inc.-PKNU"/>
            <person name="Jang D."/>
            <person name="Oh H.-M."/>
        </authorList>
    </citation>
    <scope>NUCLEOTIDE SEQUENCE [LARGE SCALE GENOMIC DNA]</scope>
    <source>
        <strain evidence="4 5">HL2708#5</strain>
    </source>
</reference>
<sequence length="246" mass="26970">MRILIFGGTGEAIDLANALVRQDHEVTTSLAGVTRKPRLPNGHVHRGGFGGVDGLKDYIGRNDFQLMIDATHAFAATMSNHIVEACEQLNKSHLRLTRQPWRAGPDDQWQHVEDLAQAAERLPEGAHALVTIGRQHVEPFVLRDDCHVVLRAIEHPEMVLPPRVTVLLERPPFSLEAEVALMRQQKITHLVTKNAGGDQTVAKLEAARQLGIEVIMIERPALPTAPEVFSVDGAVKFVADHSASAA</sequence>
<dbReference type="KEGG" id="mmyr:MXMO3_03148"/>
<name>A0A2R4MIA9_9HYPH</name>
<keyword evidence="5" id="KW-1185">Reference proteome</keyword>
<dbReference type="GO" id="GO:0009236">
    <property type="term" value="P:cobalamin biosynthetic process"/>
    <property type="evidence" value="ECO:0007669"/>
    <property type="project" value="UniProtKB-UniPathway"/>
</dbReference>
<keyword evidence="2" id="KW-0169">Cobalamin biosynthesis</keyword>
<dbReference type="InterPro" id="IPR003723">
    <property type="entry name" value="Precorrin-6x_reduct"/>
</dbReference>
<dbReference type="PANTHER" id="PTHR36925:SF1">
    <property type="entry name" value="COBALT-PRECORRIN-6A REDUCTASE"/>
    <property type="match status" value="1"/>
</dbReference>
<dbReference type="Pfam" id="PF02571">
    <property type="entry name" value="CbiJ"/>
    <property type="match status" value="1"/>
</dbReference>
<evidence type="ECO:0000313" key="4">
    <source>
        <dbReference type="EMBL" id="AVX05654.1"/>
    </source>
</evidence>